<sequence>MGKELFDYAIKGDIESIRQLFDDPESIFVTDPATVLNKRDKDGKSPMDMAAMLGRAEVIRELIERGADVNSRTKKGYTALHRAACWNRMDCLRILIANDADLQLRNIHGERARESAARYNNTSCVELLDIAEAQKELKQLITSTKEIIADPEKNMGRFTRDDKQSGNRYCDEKNEWLEANRNSSTLEEVLKQKKEFDELLQPILDKLTGDTENDVSKNGKK</sequence>
<keyword evidence="4" id="KW-1185">Reference proteome</keyword>
<dbReference type="InterPro" id="IPR036770">
    <property type="entry name" value="Ankyrin_rpt-contain_sf"/>
</dbReference>
<dbReference type="OrthoDB" id="194358at2759"/>
<organism evidence="4 6">
    <name type="scientific">Actinia tenebrosa</name>
    <name type="common">Australian red waratah sea anemone</name>
    <dbReference type="NCBI Taxonomy" id="6105"/>
    <lineage>
        <taxon>Eukaryota</taxon>
        <taxon>Metazoa</taxon>
        <taxon>Cnidaria</taxon>
        <taxon>Anthozoa</taxon>
        <taxon>Hexacorallia</taxon>
        <taxon>Actiniaria</taxon>
        <taxon>Actiniidae</taxon>
        <taxon>Actinia</taxon>
    </lineage>
</organism>
<dbReference type="SUPFAM" id="SSF100934">
    <property type="entry name" value="Heat shock protein 70kD (HSP70), C-terminal subdomain"/>
    <property type="match status" value="1"/>
</dbReference>
<dbReference type="GeneID" id="116307734"/>
<dbReference type="InterPro" id="IPR029048">
    <property type="entry name" value="HSP70_C_sf"/>
</dbReference>
<dbReference type="PROSITE" id="PS50088">
    <property type="entry name" value="ANK_REPEAT"/>
    <property type="match status" value="2"/>
</dbReference>
<evidence type="ECO:0000256" key="1">
    <source>
        <dbReference type="ARBA" id="ARBA00022737"/>
    </source>
</evidence>
<dbReference type="RefSeq" id="XP_031573897.1">
    <property type="nucleotide sequence ID" value="XM_031718037.1"/>
</dbReference>
<protein>
    <submittedName>
        <fullName evidence="5 6">Ankyrin repeat domain-containing protein 45-like</fullName>
    </submittedName>
</protein>
<reference evidence="5 6" key="1">
    <citation type="submission" date="2025-04" db="UniProtKB">
        <authorList>
            <consortium name="RefSeq"/>
        </authorList>
    </citation>
    <scope>IDENTIFICATION</scope>
    <source>
        <tissue evidence="5 6">Tentacle</tissue>
    </source>
</reference>
<dbReference type="Gene3D" id="1.20.1270.10">
    <property type="match status" value="1"/>
</dbReference>
<evidence type="ECO:0000313" key="6">
    <source>
        <dbReference type="RefSeq" id="XP_031573897.1"/>
    </source>
</evidence>
<dbReference type="Gene3D" id="1.25.40.20">
    <property type="entry name" value="Ankyrin repeat-containing domain"/>
    <property type="match status" value="2"/>
</dbReference>
<dbReference type="InterPro" id="IPR002110">
    <property type="entry name" value="Ankyrin_rpt"/>
</dbReference>
<dbReference type="KEGG" id="aten:116307734"/>
<gene>
    <name evidence="5 6" type="primary">LOC116307734</name>
</gene>
<evidence type="ECO:0000256" key="2">
    <source>
        <dbReference type="ARBA" id="ARBA00023043"/>
    </source>
</evidence>
<dbReference type="PANTHER" id="PTHR24201">
    <property type="entry name" value="ANK_REP_REGION DOMAIN-CONTAINING PROTEIN"/>
    <property type="match status" value="1"/>
</dbReference>
<dbReference type="SMART" id="SM00248">
    <property type="entry name" value="ANK"/>
    <property type="match status" value="3"/>
</dbReference>
<dbReference type="InterPro" id="IPR050776">
    <property type="entry name" value="Ank_Repeat/CDKN_Inhibitor"/>
</dbReference>
<dbReference type="RefSeq" id="XP_031573896.1">
    <property type="nucleotide sequence ID" value="XM_031718036.1"/>
</dbReference>
<accession>A0A6P8J2R7</accession>
<dbReference type="SUPFAM" id="SSF48403">
    <property type="entry name" value="Ankyrin repeat"/>
    <property type="match status" value="1"/>
</dbReference>
<name>A0A6P8J2R7_ACTTE</name>
<evidence type="ECO:0000256" key="3">
    <source>
        <dbReference type="PROSITE-ProRule" id="PRU00023"/>
    </source>
</evidence>
<feature type="repeat" description="ANK" evidence="3">
    <location>
        <begin position="42"/>
        <end position="74"/>
    </location>
</feature>
<evidence type="ECO:0000313" key="4">
    <source>
        <dbReference type="Proteomes" id="UP000515163"/>
    </source>
</evidence>
<dbReference type="PROSITE" id="PS50297">
    <property type="entry name" value="ANK_REP_REGION"/>
    <property type="match status" value="2"/>
</dbReference>
<dbReference type="Pfam" id="PF12796">
    <property type="entry name" value="Ank_2"/>
    <property type="match status" value="1"/>
</dbReference>
<feature type="repeat" description="ANK" evidence="3">
    <location>
        <begin position="75"/>
        <end position="107"/>
    </location>
</feature>
<evidence type="ECO:0000313" key="5">
    <source>
        <dbReference type="RefSeq" id="XP_031573896.1"/>
    </source>
</evidence>
<keyword evidence="2 3" id="KW-0040">ANK repeat</keyword>
<dbReference type="Proteomes" id="UP000515163">
    <property type="component" value="Unplaced"/>
</dbReference>
<proteinExistence type="predicted"/>
<dbReference type="AlphaFoldDB" id="A0A6P8J2R7"/>
<keyword evidence="1" id="KW-0677">Repeat</keyword>